<keyword evidence="2 3" id="KW-0040">ANK repeat</keyword>
<dbReference type="SUPFAM" id="SSF48403">
    <property type="entry name" value="Ankyrin repeat"/>
    <property type="match status" value="1"/>
</dbReference>
<feature type="region of interest" description="Disordered" evidence="4">
    <location>
        <begin position="155"/>
        <end position="174"/>
    </location>
</feature>
<accession>A0A7S2CCF6</accession>
<evidence type="ECO:0000256" key="4">
    <source>
        <dbReference type="SAM" id="MobiDB-lite"/>
    </source>
</evidence>
<evidence type="ECO:0000256" key="1">
    <source>
        <dbReference type="ARBA" id="ARBA00022737"/>
    </source>
</evidence>
<proteinExistence type="predicted"/>
<dbReference type="AlphaFoldDB" id="A0A7S2CCF6"/>
<evidence type="ECO:0000313" key="5">
    <source>
        <dbReference type="EMBL" id="CAD9421946.1"/>
    </source>
</evidence>
<evidence type="ECO:0000256" key="3">
    <source>
        <dbReference type="PROSITE-ProRule" id="PRU00023"/>
    </source>
</evidence>
<feature type="repeat" description="ANK" evidence="3">
    <location>
        <begin position="198"/>
        <end position="230"/>
    </location>
</feature>
<evidence type="ECO:0000256" key="2">
    <source>
        <dbReference type="ARBA" id="ARBA00023043"/>
    </source>
</evidence>
<dbReference type="PROSITE" id="PS50088">
    <property type="entry name" value="ANK_REPEAT"/>
    <property type="match status" value="2"/>
</dbReference>
<dbReference type="InterPro" id="IPR036770">
    <property type="entry name" value="Ankyrin_rpt-contain_sf"/>
</dbReference>
<dbReference type="Pfam" id="PF12796">
    <property type="entry name" value="Ank_2"/>
    <property type="match status" value="1"/>
</dbReference>
<protein>
    <submittedName>
        <fullName evidence="5">Uncharacterized protein</fullName>
    </submittedName>
</protein>
<dbReference type="SMART" id="SM00248">
    <property type="entry name" value="ANK"/>
    <property type="match status" value="3"/>
</dbReference>
<name>A0A7S2CCF6_9STRA</name>
<keyword evidence="1" id="KW-0677">Repeat</keyword>
<feature type="compositionally biased region" description="Polar residues" evidence="4">
    <location>
        <begin position="164"/>
        <end position="174"/>
    </location>
</feature>
<organism evidence="5">
    <name type="scientific">Octactis speculum</name>
    <dbReference type="NCBI Taxonomy" id="3111310"/>
    <lineage>
        <taxon>Eukaryota</taxon>
        <taxon>Sar</taxon>
        <taxon>Stramenopiles</taxon>
        <taxon>Ochrophyta</taxon>
        <taxon>Dictyochophyceae</taxon>
        <taxon>Dictyochales</taxon>
        <taxon>Dictyochaceae</taxon>
        <taxon>Octactis</taxon>
    </lineage>
</organism>
<dbReference type="Gene3D" id="1.25.40.20">
    <property type="entry name" value="Ankyrin repeat-containing domain"/>
    <property type="match status" value="1"/>
</dbReference>
<dbReference type="InterPro" id="IPR002110">
    <property type="entry name" value="Ankyrin_rpt"/>
</dbReference>
<dbReference type="PANTHER" id="PTHR24171">
    <property type="entry name" value="ANKYRIN REPEAT DOMAIN-CONTAINING PROTEIN 39-RELATED"/>
    <property type="match status" value="1"/>
</dbReference>
<dbReference type="EMBL" id="HBGS01027225">
    <property type="protein sequence ID" value="CAD9421946.1"/>
    <property type="molecule type" value="Transcribed_RNA"/>
</dbReference>
<sequence>MFDPSAVARKSAIQTEKRKAQTNIKQWVVDFLPDETAKDVETVTVQEVQCGDPNCAPIDTAITVYLKEGTQLASGIPKESHMVTKNDIEEAVQRMQQDDVDEPMQMSPKAMEAFQIITQNMLRILQPLPFSDKLAVCENVFRAVENAEGNFVQAERSRRGGAGTNRSNRLLSAAQQNNAEEVKKLIDEGMDPSEGNSMGQTALHVATLWGNVESARILIVARADLNRKNDLSGGTPLHIAASSPKPIKGRLLCAQALIEAGADVNVIDGRGMTPLATAERAAQEDASNEPMVELLRVVQRSRMDASET</sequence>
<reference evidence="5" key="1">
    <citation type="submission" date="2021-01" db="EMBL/GenBank/DDBJ databases">
        <authorList>
            <person name="Corre E."/>
            <person name="Pelletier E."/>
            <person name="Niang G."/>
            <person name="Scheremetjew M."/>
            <person name="Finn R."/>
            <person name="Kale V."/>
            <person name="Holt S."/>
            <person name="Cochrane G."/>
            <person name="Meng A."/>
            <person name="Brown T."/>
            <person name="Cohen L."/>
        </authorList>
    </citation>
    <scope>NUCLEOTIDE SEQUENCE</scope>
    <source>
        <strain evidence="5">CCMP1381</strain>
    </source>
</reference>
<gene>
    <name evidence="5" type="ORF">DSPE1174_LOCUS13808</name>
</gene>
<dbReference type="PRINTS" id="PR01415">
    <property type="entry name" value="ANKYRIN"/>
</dbReference>
<dbReference type="PROSITE" id="PS50297">
    <property type="entry name" value="ANK_REP_REGION"/>
    <property type="match status" value="2"/>
</dbReference>
<dbReference type="PANTHER" id="PTHR24171:SF9">
    <property type="entry name" value="ANKYRIN REPEAT DOMAIN-CONTAINING PROTEIN 39"/>
    <property type="match status" value="1"/>
</dbReference>
<feature type="repeat" description="ANK" evidence="3">
    <location>
        <begin position="232"/>
        <end position="269"/>
    </location>
</feature>